<protein>
    <submittedName>
        <fullName evidence="1">Uncharacterized protein</fullName>
    </submittedName>
</protein>
<evidence type="ECO:0000313" key="1">
    <source>
        <dbReference type="EMBL" id="KAF2187538.1"/>
    </source>
</evidence>
<dbReference type="Proteomes" id="UP000800200">
    <property type="component" value="Unassembled WGS sequence"/>
</dbReference>
<accession>A0A6A6EAH7</accession>
<dbReference type="EMBL" id="ML994626">
    <property type="protein sequence ID" value="KAF2187538.1"/>
    <property type="molecule type" value="Genomic_DNA"/>
</dbReference>
<dbReference type="AlphaFoldDB" id="A0A6A6EAH7"/>
<gene>
    <name evidence="1" type="ORF">K469DRAFT_685453</name>
</gene>
<organism evidence="1 2">
    <name type="scientific">Zopfia rhizophila CBS 207.26</name>
    <dbReference type="NCBI Taxonomy" id="1314779"/>
    <lineage>
        <taxon>Eukaryota</taxon>
        <taxon>Fungi</taxon>
        <taxon>Dikarya</taxon>
        <taxon>Ascomycota</taxon>
        <taxon>Pezizomycotina</taxon>
        <taxon>Dothideomycetes</taxon>
        <taxon>Dothideomycetes incertae sedis</taxon>
        <taxon>Zopfiaceae</taxon>
        <taxon>Zopfia</taxon>
    </lineage>
</organism>
<proteinExistence type="predicted"/>
<evidence type="ECO:0000313" key="2">
    <source>
        <dbReference type="Proteomes" id="UP000800200"/>
    </source>
</evidence>
<reference evidence="1" key="1">
    <citation type="journal article" date="2020" name="Stud. Mycol.">
        <title>101 Dothideomycetes genomes: a test case for predicting lifestyles and emergence of pathogens.</title>
        <authorList>
            <person name="Haridas S."/>
            <person name="Albert R."/>
            <person name="Binder M."/>
            <person name="Bloem J."/>
            <person name="Labutti K."/>
            <person name="Salamov A."/>
            <person name="Andreopoulos B."/>
            <person name="Baker S."/>
            <person name="Barry K."/>
            <person name="Bills G."/>
            <person name="Bluhm B."/>
            <person name="Cannon C."/>
            <person name="Castanera R."/>
            <person name="Culley D."/>
            <person name="Daum C."/>
            <person name="Ezra D."/>
            <person name="Gonzalez J."/>
            <person name="Henrissat B."/>
            <person name="Kuo A."/>
            <person name="Liang C."/>
            <person name="Lipzen A."/>
            <person name="Lutzoni F."/>
            <person name="Magnuson J."/>
            <person name="Mondo S."/>
            <person name="Nolan M."/>
            <person name="Ohm R."/>
            <person name="Pangilinan J."/>
            <person name="Park H.-J."/>
            <person name="Ramirez L."/>
            <person name="Alfaro M."/>
            <person name="Sun H."/>
            <person name="Tritt A."/>
            <person name="Yoshinaga Y."/>
            <person name="Zwiers L.-H."/>
            <person name="Turgeon B."/>
            <person name="Goodwin S."/>
            <person name="Spatafora J."/>
            <person name="Crous P."/>
            <person name="Grigoriev I."/>
        </authorList>
    </citation>
    <scope>NUCLEOTIDE SEQUENCE</scope>
    <source>
        <strain evidence="1">CBS 207.26</strain>
    </source>
</reference>
<sequence>MSSQLQPDKAYRSLQCLFSPLHHGRQPFATLLTPSLVLPTPAPAQVSLYTGGDLFPFHNAASDAEPDFWSMIAAGGDIGFGAGASADFGAGLQQQQQQQPQQAPPQQDKLVLGITAWGGTLVRRSTAFRDANVEEAEAESYA</sequence>
<keyword evidence="2" id="KW-1185">Reference proteome</keyword>
<name>A0A6A6EAH7_9PEZI</name>